<sequence length="87" mass="9722">MYSLYEKIEQKVAAILDGGCNDELFASGYLSGHLSLALAQCEQQHTLTEQDFKQQVELGLAQAFKAKELTPPDQILVQDMWAFLSQS</sequence>
<dbReference type="Proteomes" id="UP001201273">
    <property type="component" value="Unassembled WGS sequence"/>
</dbReference>
<comment type="caution">
    <text evidence="1">The sequence shown here is derived from an EMBL/GenBank/DDBJ whole genome shotgun (WGS) entry which is preliminary data.</text>
</comment>
<dbReference type="InterPro" id="IPR014987">
    <property type="entry name" value="UPF_YfcL"/>
</dbReference>
<reference evidence="1 2" key="1">
    <citation type="journal article" date="2022" name="Environ. Microbiol. Rep.">
        <title>Eco-phylogenetic analyses reveal divergent evolution of vitamin B12 metabolism in the marine bacterial family 'Psychromonadaceae'.</title>
        <authorList>
            <person name="Jin X."/>
            <person name="Yang Y."/>
            <person name="Cao H."/>
            <person name="Gao B."/>
            <person name="Zhao Z."/>
        </authorList>
    </citation>
    <scope>NUCLEOTIDE SEQUENCE [LARGE SCALE GENOMIC DNA]</scope>
    <source>
        <strain evidence="1 2">MKS20</strain>
    </source>
</reference>
<dbReference type="EMBL" id="JAIMJA010000001">
    <property type="protein sequence ID" value="MCE2593461.1"/>
    <property type="molecule type" value="Genomic_DNA"/>
</dbReference>
<proteinExistence type="predicted"/>
<accession>A0ABS8W3E2</accession>
<evidence type="ECO:0000313" key="1">
    <source>
        <dbReference type="EMBL" id="MCE2593461.1"/>
    </source>
</evidence>
<gene>
    <name evidence="1" type="ORF">K6Y31_01350</name>
</gene>
<keyword evidence="2" id="KW-1185">Reference proteome</keyword>
<organism evidence="1 2">
    <name type="scientific">Motilimonas cestriensis</name>
    <dbReference type="NCBI Taxonomy" id="2742685"/>
    <lineage>
        <taxon>Bacteria</taxon>
        <taxon>Pseudomonadati</taxon>
        <taxon>Pseudomonadota</taxon>
        <taxon>Gammaproteobacteria</taxon>
        <taxon>Alteromonadales</taxon>
        <taxon>Alteromonadales genera incertae sedis</taxon>
        <taxon>Motilimonas</taxon>
    </lineage>
</organism>
<name>A0ABS8W3E2_9GAMM</name>
<dbReference type="Pfam" id="PF08891">
    <property type="entry name" value="YfcL"/>
    <property type="match status" value="1"/>
</dbReference>
<protein>
    <submittedName>
        <fullName evidence="1">YfcL family protein</fullName>
    </submittedName>
</protein>
<evidence type="ECO:0000313" key="2">
    <source>
        <dbReference type="Proteomes" id="UP001201273"/>
    </source>
</evidence>
<dbReference type="RefSeq" id="WP_233051066.1">
    <property type="nucleotide sequence ID" value="NZ_JAIMJA010000001.1"/>
</dbReference>